<evidence type="ECO:0000256" key="1">
    <source>
        <dbReference type="ARBA" id="ARBA00000971"/>
    </source>
</evidence>
<dbReference type="GO" id="GO:0003755">
    <property type="term" value="F:peptidyl-prolyl cis-trans isomerase activity"/>
    <property type="evidence" value="ECO:0007669"/>
    <property type="project" value="UniProtKB-KW"/>
</dbReference>
<evidence type="ECO:0000256" key="8">
    <source>
        <dbReference type="ARBA" id="ARBA00023235"/>
    </source>
</evidence>
<evidence type="ECO:0000259" key="12">
    <source>
        <dbReference type="Pfam" id="PF05698"/>
    </source>
</evidence>
<dbReference type="GO" id="GO:0043335">
    <property type="term" value="P:protein unfolding"/>
    <property type="evidence" value="ECO:0007669"/>
    <property type="project" value="TreeGrafter"/>
</dbReference>
<keyword evidence="10" id="KW-0175">Coiled coil</keyword>
<sequence length="355" mass="40258">MRALMDQQTNTTYPVAIKKLSGSRIEIKTSVGADEFDATQSEAIRRIGADVELPGFRKGHVPEKVLITKIGEAALLEEMAEISISRAYPTIVVAEKIDVLGRPEIHISKIARGNPLEFTITTAVFPEYELPDYKKIAAKAGKTKAEVTVNEEDMTKTLEQIRRMRAQSIAESEGKEFDESAPLPELDDAYVATLGEFKNLEELRAKLQENMLTEKSREVKDKKRIAIMEAIVADTKIELPEIIIDQELLRMEDEFSADVARMGLDIEGYLKKVEKTKEDMRKDWRPDAIKRAIIQILVGKIADAEKIEPDQTLIERDVKALQARYPEAEKDRIHSYVHMLLTNEKVFEFLESQIS</sequence>
<name>A0A1G2D0G0_9BACT</name>
<evidence type="ECO:0000256" key="10">
    <source>
        <dbReference type="SAM" id="Coils"/>
    </source>
</evidence>
<dbReference type="Gene3D" id="3.30.70.1050">
    <property type="entry name" value="Trigger factor ribosome-binding domain"/>
    <property type="match status" value="1"/>
</dbReference>
<dbReference type="Proteomes" id="UP000177122">
    <property type="component" value="Unassembled WGS sequence"/>
</dbReference>
<evidence type="ECO:0000256" key="7">
    <source>
        <dbReference type="ARBA" id="ARBA00023186"/>
    </source>
</evidence>
<dbReference type="GO" id="GO:0044183">
    <property type="term" value="F:protein folding chaperone"/>
    <property type="evidence" value="ECO:0007669"/>
    <property type="project" value="TreeGrafter"/>
</dbReference>
<evidence type="ECO:0000313" key="13">
    <source>
        <dbReference type="EMBL" id="OGZ06248.1"/>
    </source>
</evidence>
<dbReference type="InterPro" id="IPR008881">
    <property type="entry name" value="Trigger_fac_ribosome-bd_bac"/>
</dbReference>
<comment type="subcellular location">
    <subcellularLocation>
        <location evidence="2">Cytoplasm</location>
    </subcellularLocation>
</comment>
<comment type="catalytic activity">
    <reaction evidence="1">
        <text>[protein]-peptidylproline (omega=180) = [protein]-peptidylproline (omega=0)</text>
        <dbReference type="Rhea" id="RHEA:16237"/>
        <dbReference type="Rhea" id="RHEA-COMP:10747"/>
        <dbReference type="Rhea" id="RHEA-COMP:10748"/>
        <dbReference type="ChEBI" id="CHEBI:83833"/>
        <dbReference type="ChEBI" id="CHEBI:83834"/>
        <dbReference type="EC" id="5.2.1.8"/>
    </reaction>
</comment>
<dbReference type="Pfam" id="PF05698">
    <property type="entry name" value="Trigger_C"/>
    <property type="match status" value="1"/>
</dbReference>
<dbReference type="InterPro" id="IPR037041">
    <property type="entry name" value="Trigger_fac_C_sf"/>
</dbReference>
<dbReference type="GO" id="GO:0051083">
    <property type="term" value="P:'de novo' cotranslational protein folding"/>
    <property type="evidence" value="ECO:0007669"/>
    <property type="project" value="TreeGrafter"/>
</dbReference>
<feature type="coiled-coil region" evidence="10">
    <location>
        <begin position="190"/>
        <end position="217"/>
    </location>
</feature>
<dbReference type="EMBL" id="MHLI01000004">
    <property type="protein sequence ID" value="OGZ06248.1"/>
    <property type="molecule type" value="Genomic_DNA"/>
</dbReference>
<dbReference type="Gene3D" id="1.10.3120.10">
    <property type="entry name" value="Trigger factor, C-terminal domain"/>
    <property type="match status" value="1"/>
</dbReference>
<dbReference type="SUPFAM" id="SSF102735">
    <property type="entry name" value="Trigger factor ribosome-binding domain"/>
    <property type="match status" value="1"/>
</dbReference>
<evidence type="ECO:0000256" key="5">
    <source>
        <dbReference type="ARBA" id="ARBA00016902"/>
    </source>
</evidence>
<dbReference type="InterPro" id="IPR027304">
    <property type="entry name" value="Trigger_fact/SurA_dom_sf"/>
</dbReference>
<keyword evidence="6" id="KW-0697">Rotamase</keyword>
<dbReference type="EC" id="5.2.1.8" evidence="4"/>
<gene>
    <name evidence="13" type="ORF">A2845_00375</name>
</gene>
<evidence type="ECO:0000256" key="2">
    <source>
        <dbReference type="ARBA" id="ARBA00004496"/>
    </source>
</evidence>
<dbReference type="SUPFAM" id="SSF109998">
    <property type="entry name" value="Triger factor/SurA peptide-binding domain-like"/>
    <property type="match status" value="1"/>
</dbReference>
<feature type="domain" description="Trigger factor ribosome-binding bacterial" evidence="11">
    <location>
        <begin position="15"/>
        <end position="161"/>
    </location>
</feature>
<evidence type="ECO:0000256" key="6">
    <source>
        <dbReference type="ARBA" id="ARBA00023110"/>
    </source>
</evidence>
<comment type="caution">
    <text evidence="13">The sequence shown here is derived from an EMBL/GenBank/DDBJ whole genome shotgun (WGS) entry which is preliminary data.</text>
</comment>
<dbReference type="PANTHER" id="PTHR30560:SF3">
    <property type="entry name" value="TRIGGER FACTOR-LIKE PROTEIN TIG, CHLOROPLASTIC"/>
    <property type="match status" value="1"/>
</dbReference>
<evidence type="ECO:0000256" key="3">
    <source>
        <dbReference type="ARBA" id="ARBA00005464"/>
    </source>
</evidence>
<dbReference type="InterPro" id="IPR036611">
    <property type="entry name" value="Trigger_fac_ribosome-bd_sf"/>
</dbReference>
<accession>A0A1G2D0G0</accession>
<evidence type="ECO:0000259" key="11">
    <source>
        <dbReference type="Pfam" id="PF05697"/>
    </source>
</evidence>
<evidence type="ECO:0000256" key="4">
    <source>
        <dbReference type="ARBA" id="ARBA00013194"/>
    </source>
</evidence>
<protein>
    <recommendedName>
        <fullName evidence="5">Trigger factor</fullName>
        <ecNumber evidence="4">5.2.1.8</ecNumber>
    </recommendedName>
    <alternativeName>
        <fullName evidence="9">PPIase</fullName>
    </alternativeName>
</protein>
<dbReference type="GO" id="GO:0015031">
    <property type="term" value="P:protein transport"/>
    <property type="evidence" value="ECO:0007669"/>
    <property type="project" value="InterPro"/>
</dbReference>
<keyword evidence="8" id="KW-0413">Isomerase</keyword>
<reference evidence="13 14" key="1">
    <citation type="journal article" date="2016" name="Nat. Commun.">
        <title>Thousands of microbial genomes shed light on interconnected biogeochemical processes in an aquifer system.</title>
        <authorList>
            <person name="Anantharaman K."/>
            <person name="Brown C.T."/>
            <person name="Hug L.A."/>
            <person name="Sharon I."/>
            <person name="Castelle C.J."/>
            <person name="Probst A.J."/>
            <person name="Thomas B.C."/>
            <person name="Singh A."/>
            <person name="Wilkins M.J."/>
            <person name="Karaoz U."/>
            <person name="Brodie E.L."/>
            <person name="Williams K.H."/>
            <person name="Hubbard S.S."/>
            <person name="Banfield J.F."/>
        </authorList>
    </citation>
    <scope>NUCLEOTIDE SEQUENCE [LARGE SCALE GENOMIC DNA]</scope>
</reference>
<dbReference type="GO" id="GO:0043022">
    <property type="term" value="F:ribosome binding"/>
    <property type="evidence" value="ECO:0007669"/>
    <property type="project" value="TreeGrafter"/>
</dbReference>
<feature type="domain" description="Trigger factor C-terminal" evidence="12">
    <location>
        <begin position="200"/>
        <end position="337"/>
    </location>
</feature>
<comment type="similarity">
    <text evidence="3">Belongs to the FKBP-type PPIase family. Tig subfamily.</text>
</comment>
<organism evidence="13 14">
    <name type="scientific">Candidatus Lloydbacteria bacterium RIFCSPHIGHO2_01_FULL_49_22</name>
    <dbReference type="NCBI Taxonomy" id="1798658"/>
    <lineage>
        <taxon>Bacteria</taxon>
        <taxon>Candidatus Lloydiibacteriota</taxon>
    </lineage>
</organism>
<keyword evidence="7" id="KW-0143">Chaperone</keyword>
<dbReference type="InterPro" id="IPR008880">
    <property type="entry name" value="Trigger_fac_C"/>
</dbReference>
<dbReference type="Pfam" id="PF05697">
    <property type="entry name" value="Trigger_N"/>
    <property type="match status" value="1"/>
</dbReference>
<dbReference type="AlphaFoldDB" id="A0A1G2D0G0"/>
<evidence type="ECO:0000256" key="9">
    <source>
        <dbReference type="ARBA" id="ARBA00029986"/>
    </source>
</evidence>
<dbReference type="InterPro" id="IPR005215">
    <property type="entry name" value="Trig_fac"/>
</dbReference>
<dbReference type="PANTHER" id="PTHR30560">
    <property type="entry name" value="TRIGGER FACTOR CHAPERONE AND PEPTIDYL-PROLYL CIS/TRANS ISOMERASE"/>
    <property type="match status" value="1"/>
</dbReference>
<evidence type="ECO:0000313" key="14">
    <source>
        <dbReference type="Proteomes" id="UP000177122"/>
    </source>
</evidence>
<proteinExistence type="inferred from homology"/>
<dbReference type="GO" id="GO:0005737">
    <property type="term" value="C:cytoplasm"/>
    <property type="evidence" value="ECO:0007669"/>
    <property type="project" value="UniProtKB-SubCell"/>
</dbReference>